<comment type="caution">
    <text evidence="2">The sequence shown here is derived from an EMBL/GenBank/DDBJ whole genome shotgun (WGS) entry which is preliminary data.</text>
</comment>
<evidence type="ECO:0000313" key="3">
    <source>
        <dbReference type="Proteomes" id="UP001218218"/>
    </source>
</evidence>
<proteinExistence type="predicted"/>
<dbReference type="EMBL" id="JARIHO010000081">
    <property type="protein sequence ID" value="KAJ7309437.1"/>
    <property type="molecule type" value="Genomic_DNA"/>
</dbReference>
<feature type="signal peptide" evidence="1">
    <location>
        <begin position="1"/>
        <end position="19"/>
    </location>
</feature>
<organism evidence="2 3">
    <name type="scientific">Mycena albidolilacea</name>
    <dbReference type="NCBI Taxonomy" id="1033008"/>
    <lineage>
        <taxon>Eukaryota</taxon>
        <taxon>Fungi</taxon>
        <taxon>Dikarya</taxon>
        <taxon>Basidiomycota</taxon>
        <taxon>Agaricomycotina</taxon>
        <taxon>Agaricomycetes</taxon>
        <taxon>Agaricomycetidae</taxon>
        <taxon>Agaricales</taxon>
        <taxon>Marasmiineae</taxon>
        <taxon>Mycenaceae</taxon>
        <taxon>Mycena</taxon>
    </lineage>
</organism>
<dbReference type="Proteomes" id="UP001218218">
    <property type="component" value="Unassembled WGS sequence"/>
</dbReference>
<dbReference type="AlphaFoldDB" id="A0AAD7EBD0"/>
<evidence type="ECO:0000256" key="1">
    <source>
        <dbReference type="SAM" id="SignalP"/>
    </source>
</evidence>
<keyword evidence="3" id="KW-1185">Reference proteome</keyword>
<gene>
    <name evidence="2" type="ORF">DFH08DRAFT_1088233</name>
</gene>
<keyword evidence="1" id="KW-0732">Signal</keyword>
<name>A0AAD7EBD0_9AGAR</name>
<accession>A0AAD7EBD0</accession>
<evidence type="ECO:0008006" key="4">
    <source>
        <dbReference type="Google" id="ProtNLM"/>
    </source>
</evidence>
<reference evidence="2" key="1">
    <citation type="submission" date="2023-03" db="EMBL/GenBank/DDBJ databases">
        <title>Massive genome expansion in bonnet fungi (Mycena s.s.) driven by repeated elements and novel gene families across ecological guilds.</title>
        <authorList>
            <consortium name="Lawrence Berkeley National Laboratory"/>
            <person name="Harder C.B."/>
            <person name="Miyauchi S."/>
            <person name="Viragh M."/>
            <person name="Kuo A."/>
            <person name="Thoen E."/>
            <person name="Andreopoulos B."/>
            <person name="Lu D."/>
            <person name="Skrede I."/>
            <person name="Drula E."/>
            <person name="Henrissat B."/>
            <person name="Morin E."/>
            <person name="Kohler A."/>
            <person name="Barry K."/>
            <person name="LaButti K."/>
            <person name="Morin E."/>
            <person name="Salamov A."/>
            <person name="Lipzen A."/>
            <person name="Mereny Z."/>
            <person name="Hegedus B."/>
            <person name="Baldrian P."/>
            <person name="Stursova M."/>
            <person name="Weitz H."/>
            <person name="Taylor A."/>
            <person name="Grigoriev I.V."/>
            <person name="Nagy L.G."/>
            <person name="Martin F."/>
            <person name="Kauserud H."/>
        </authorList>
    </citation>
    <scope>NUCLEOTIDE SEQUENCE</scope>
    <source>
        <strain evidence="2">CBHHK002</strain>
    </source>
</reference>
<evidence type="ECO:0000313" key="2">
    <source>
        <dbReference type="EMBL" id="KAJ7309437.1"/>
    </source>
</evidence>
<sequence>MRLELSTVFVAALAMGAFAIPTPTSPVPAAPSPSLCTPEQLEQRGLDARAGVIHPSAKSPVTLFHGTSPESAAGIVASGINLSRGVPTGDFHHRPEVPGGFYLTDSVMVAAQFACYGSAKRPATVEILQYRWNPASFSVYEFPGETADWKNFQIYNSSPNLVVNENSPYRPLARTIYTNSMITGPLAGPADVFITNAAWQYAVVNQNAANSLALQAQHPGILCKNVPQGNRVDANLYAQGQAGNAKFNTRLAHLKDPNYSPGNGQFKCSIL</sequence>
<protein>
    <recommendedName>
        <fullName evidence="4">DUF3990 domain-containing protein</fullName>
    </recommendedName>
</protein>
<feature type="chain" id="PRO_5042096101" description="DUF3990 domain-containing protein" evidence="1">
    <location>
        <begin position="20"/>
        <end position="271"/>
    </location>
</feature>